<protein>
    <recommendedName>
        <fullName evidence="2">Disease resistance protein At4g27190-like leucine-rich repeats domain-containing protein</fullName>
    </recommendedName>
</protein>
<keyword evidence="4" id="KW-1185">Reference proteome</keyword>
<dbReference type="AlphaFoldDB" id="A0ABD1LGR1"/>
<dbReference type="Pfam" id="PF23247">
    <property type="entry name" value="LRR_RPS2"/>
    <property type="match status" value="3"/>
</dbReference>
<proteinExistence type="predicted"/>
<evidence type="ECO:0000313" key="4">
    <source>
        <dbReference type="Proteomes" id="UP001603857"/>
    </source>
</evidence>
<dbReference type="InterPro" id="IPR032675">
    <property type="entry name" value="LRR_dom_sf"/>
</dbReference>
<feature type="domain" description="Disease resistance protein At4g27190-like leucine-rich repeats" evidence="2">
    <location>
        <begin position="171"/>
        <end position="311"/>
    </location>
</feature>
<feature type="domain" description="Disease resistance protein At4g27190-like leucine-rich repeats" evidence="2">
    <location>
        <begin position="591"/>
        <end position="737"/>
    </location>
</feature>
<dbReference type="EMBL" id="JBGMDY010000009">
    <property type="protein sequence ID" value="KAL2322714.1"/>
    <property type="molecule type" value="Genomic_DNA"/>
</dbReference>
<evidence type="ECO:0000259" key="2">
    <source>
        <dbReference type="Pfam" id="PF23247"/>
    </source>
</evidence>
<reference evidence="3 4" key="1">
    <citation type="submission" date="2024-08" db="EMBL/GenBank/DDBJ databases">
        <title>Insights into the chromosomal genome structure of Flemingia macrophylla.</title>
        <authorList>
            <person name="Ding Y."/>
            <person name="Zhao Y."/>
            <person name="Bi W."/>
            <person name="Wu M."/>
            <person name="Zhao G."/>
            <person name="Gong Y."/>
            <person name="Li W."/>
            <person name="Zhang P."/>
        </authorList>
    </citation>
    <scope>NUCLEOTIDE SEQUENCE [LARGE SCALE GENOMIC DNA]</scope>
    <source>
        <strain evidence="3">DYQJB</strain>
        <tissue evidence="3">Leaf</tissue>
    </source>
</reference>
<dbReference type="Proteomes" id="UP001603857">
    <property type="component" value="Unassembled WGS sequence"/>
</dbReference>
<name>A0ABD1LGR1_9FABA</name>
<dbReference type="PANTHER" id="PTHR33463">
    <property type="entry name" value="NB-ARC DOMAIN-CONTAINING PROTEIN-RELATED"/>
    <property type="match status" value="1"/>
</dbReference>
<dbReference type="InterPro" id="IPR057135">
    <property type="entry name" value="At4g27190-like_LRR"/>
</dbReference>
<dbReference type="SUPFAM" id="SSF52047">
    <property type="entry name" value="RNI-like"/>
    <property type="match status" value="2"/>
</dbReference>
<dbReference type="Gene3D" id="3.80.10.10">
    <property type="entry name" value="Ribonuclease Inhibitor"/>
    <property type="match status" value="3"/>
</dbReference>
<organism evidence="3 4">
    <name type="scientific">Flemingia macrophylla</name>
    <dbReference type="NCBI Taxonomy" id="520843"/>
    <lineage>
        <taxon>Eukaryota</taxon>
        <taxon>Viridiplantae</taxon>
        <taxon>Streptophyta</taxon>
        <taxon>Embryophyta</taxon>
        <taxon>Tracheophyta</taxon>
        <taxon>Spermatophyta</taxon>
        <taxon>Magnoliopsida</taxon>
        <taxon>eudicotyledons</taxon>
        <taxon>Gunneridae</taxon>
        <taxon>Pentapetalae</taxon>
        <taxon>rosids</taxon>
        <taxon>fabids</taxon>
        <taxon>Fabales</taxon>
        <taxon>Fabaceae</taxon>
        <taxon>Papilionoideae</taxon>
        <taxon>50 kb inversion clade</taxon>
        <taxon>NPAAA clade</taxon>
        <taxon>indigoferoid/millettioid clade</taxon>
        <taxon>Phaseoleae</taxon>
        <taxon>Flemingia</taxon>
    </lineage>
</organism>
<dbReference type="InterPro" id="IPR050905">
    <property type="entry name" value="Plant_NBS-LRR"/>
</dbReference>
<keyword evidence="1" id="KW-0611">Plant defense</keyword>
<accession>A0ABD1LGR1</accession>
<evidence type="ECO:0000256" key="1">
    <source>
        <dbReference type="ARBA" id="ARBA00022821"/>
    </source>
</evidence>
<comment type="caution">
    <text evidence="3">The sequence shown here is derived from an EMBL/GenBank/DDBJ whole genome shotgun (WGS) entry which is preliminary data.</text>
</comment>
<sequence>MESSSSSSASNQTLPEDIRWRVTDEAYFSEETEEDDDRVLYRGSRTEKQIIHLQWIGIPEEELDEIMGISHRLMLVKEVAFAIELPEINKLLLEGLFNLKSFSSGDIVKWSSIKNISVDNCPNLKKFGLGNIKSVITENTENFEDTKSAHLFESWDDELSTIIEYDIDGTEKLDKIIHNIQPSHFSNLIVLRAKHCDEKLYEFMCILIKRSNKLQVINIENCNKLLYIFDVTITVDLKDEDDKYLTQIKELELTTLRNLRNIWNYSPHGIFELRNLQKVHIKDCSPLEFIFYYYGVDRLLQLKELKLEACDMLKKVIQYAGYSNKATAIKFPALSKVELKSLSRFLCFHVGHLQFPNLKTLMIEKCPQLKYFTPGSATAYRMETIYSKSFSELNELQIHGCHKLVCVICSMRLQELENLKKLSVSHCHSLETVFNIDAEILDSSLPQLDELILISLPNLTHIINREISDVCQHMQILQIKQCKSLNMLPMSLMLTKIEISDCGVLEKVVIIKKEEIRVNFFQLKDVSLENLTKFSCGFPSTSEFPSLEILKITNCPAIVTFVEEPKKVDGLLESATSNYFFPTSLSLEKLKILYIINQDIEKLWHRNCPPTSFCELENLTLSVNKKMLNVISSSMIERFNKLEKLTLHKCESLTEIFNLEDDKIIHNIQEMFPQLRKLVLSDLSKLEYIWNKEPQVSFFLKLESLYIVHCDSLKSLFSFSSAKNLGNLKLLKLYNCDKIEEVISSDINEDGKTNFSNDLLTQNKKEKFQVFSKLANKRKQKDKDASENSGKCLSIFPKIECLELKDLPNFVSFHKKNQTFNWPNLKMVRVKNIPNMKTFSGGIINTPLLRSVYVTSVKKLWLGNLKNTISYMRNSSGIH</sequence>
<dbReference type="PANTHER" id="PTHR33463:SF140">
    <property type="entry name" value="P-LOOP CONTAINING NUCLEOSIDE TRIPHOSPHATE HYDROLASE, LEUCINE-RICH REPEAT DOMAIN SUPERFAMILY"/>
    <property type="match status" value="1"/>
</dbReference>
<gene>
    <name evidence="3" type="ORF">Fmac_027093</name>
</gene>
<feature type="domain" description="Disease resistance protein At4g27190-like leucine-rich repeats" evidence="2">
    <location>
        <begin position="386"/>
        <end position="489"/>
    </location>
</feature>
<evidence type="ECO:0000313" key="3">
    <source>
        <dbReference type="EMBL" id="KAL2322714.1"/>
    </source>
</evidence>